<dbReference type="Gene3D" id="3.30.560.10">
    <property type="entry name" value="Glucose Oxidase, domain 3"/>
    <property type="match status" value="1"/>
</dbReference>
<keyword evidence="10" id="KW-1185">Reference proteome</keyword>
<dbReference type="InterPro" id="IPR007867">
    <property type="entry name" value="GMC_OxRtase_C"/>
</dbReference>
<feature type="domain" description="Glucose-methanol-choline oxidoreductase N-terminal" evidence="7">
    <location>
        <begin position="1"/>
        <end position="312"/>
    </location>
</feature>
<comment type="cofactor">
    <cofactor evidence="1 6">
        <name>FAD</name>
        <dbReference type="ChEBI" id="CHEBI:57692"/>
    </cofactor>
</comment>
<protein>
    <submittedName>
        <fullName evidence="9">Aryl-alcohol-oxidase from pleurotus Eryingii</fullName>
    </submittedName>
</protein>
<evidence type="ECO:0000259" key="7">
    <source>
        <dbReference type="Pfam" id="PF00732"/>
    </source>
</evidence>
<evidence type="ECO:0000256" key="5">
    <source>
        <dbReference type="PIRSR" id="PIRSR000137-1"/>
    </source>
</evidence>
<keyword evidence="4 6" id="KW-0274">FAD</keyword>
<dbReference type="PANTHER" id="PTHR11552">
    <property type="entry name" value="GLUCOSE-METHANOL-CHOLINE GMC OXIDOREDUCTASE"/>
    <property type="match status" value="1"/>
</dbReference>
<dbReference type="AlphaFoldDB" id="A0AAD7EFI2"/>
<dbReference type="EMBL" id="JARIHO010000059">
    <property type="protein sequence ID" value="KAJ7318125.1"/>
    <property type="molecule type" value="Genomic_DNA"/>
</dbReference>
<comment type="caution">
    <text evidence="9">The sequence shown here is derived from an EMBL/GenBank/DDBJ whole genome shotgun (WGS) entry which is preliminary data.</text>
</comment>
<evidence type="ECO:0000313" key="10">
    <source>
        <dbReference type="Proteomes" id="UP001218218"/>
    </source>
</evidence>
<evidence type="ECO:0000256" key="1">
    <source>
        <dbReference type="ARBA" id="ARBA00001974"/>
    </source>
</evidence>
<dbReference type="GO" id="GO:0050660">
    <property type="term" value="F:flavin adenine dinucleotide binding"/>
    <property type="evidence" value="ECO:0007669"/>
    <property type="project" value="InterPro"/>
</dbReference>
<feature type="binding site" evidence="6">
    <location>
        <position position="230"/>
    </location>
    <ligand>
        <name>FAD</name>
        <dbReference type="ChEBI" id="CHEBI:57692"/>
    </ligand>
</feature>
<reference evidence="9" key="1">
    <citation type="submission" date="2023-03" db="EMBL/GenBank/DDBJ databases">
        <title>Massive genome expansion in bonnet fungi (Mycena s.s.) driven by repeated elements and novel gene families across ecological guilds.</title>
        <authorList>
            <consortium name="Lawrence Berkeley National Laboratory"/>
            <person name="Harder C.B."/>
            <person name="Miyauchi S."/>
            <person name="Viragh M."/>
            <person name="Kuo A."/>
            <person name="Thoen E."/>
            <person name="Andreopoulos B."/>
            <person name="Lu D."/>
            <person name="Skrede I."/>
            <person name="Drula E."/>
            <person name="Henrissat B."/>
            <person name="Morin E."/>
            <person name="Kohler A."/>
            <person name="Barry K."/>
            <person name="LaButti K."/>
            <person name="Morin E."/>
            <person name="Salamov A."/>
            <person name="Lipzen A."/>
            <person name="Mereny Z."/>
            <person name="Hegedus B."/>
            <person name="Baldrian P."/>
            <person name="Stursova M."/>
            <person name="Weitz H."/>
            <person name="Taylor A."/>
            <person name="Grigoriev I.V."/>
            <person name="Nagy L.G."/>
            <person name="Martin F."/>
            <person name="Kauserud H."/>
        </authorList>
    </citation>
    <scope>NUCLEOTIDE SEQUENCE</scope>
    <source>
        <strain evidence="9">CBHHK002</strain>
    </source>
</reference>
<evidence type="ECO:0000256" key="4">
    <source>
        <dbReference type="ARBA" id="ARBA00022827"/>
    </source>
</evidence>
<dbReference type="Gene3D" id="3.50.50.60">
    <property type="entry name" value="FAD/NAD(P)-binding domain"/>
    <property type="match status" value="1"/>
</dbReference>
<comment type="similarity">
    <text evidence="2">Belongs to the GMC oxidoreductase family.</text>
</comment>
<dbReference type="SUPFAM" id="SSF54373">
    <property type="entry name" value="FAD-linked reductases, C-terminal domain"/>
    <property type="match status" value="1"/>
</dbReference>
<feature type="domain" description="Glucose-methanol-choline oxidoreductase C-terminal" evidence="8">
    <location>
        <begin position="422"/>
        <end position="550"/>
    </location>
</feature>
<dbReference type="Proteomes" id="UP001218218">
    <property type="component" value="Unassembled WGS sequence"/>
</dbReference>
<organism evidence="9 10">
    <name type="scientific">Mycena albidolilacea</name>
    <dbReference type="NCBI Taxonomy" id="1033008"/>
    <lineage>
        <taxon>Eukaryota</taxon>
        <taxon>Fungi</taxon>
        <taxon>Dikarya</taxon>
        <taxon>Basidiomycota</taxon>
        <taxon>Agaricomycotina</taxon>
        <taxon>Agaricomycetes</taxon>
        <taxon>Agaricomycetidae</taxon>
        <taxon>Agaricales</taxon>
        <taxon>Marasmiineae</taxon>
        <taxon>Mycenaceae</taxon>
        <taxon>Mycena</taxon>
    </lineage>
</organism>
<keyword evidence="3" id="KW-0285">Flavoprotein</keyword>
<dbReference type="PIRSF" id="PIRSF000137">
    <property type="entry name" value="Alcohol_oxidase"/>
    <property type="match status" value="1"/>
</dbReference>
<sequence length="562" mass="60494">YDFIVVGGGTAGSVVAARLTENPNWSVLVLEAGVTNEGVVLSEAPLLVTEMLTHPIWSWNYSTVVQSGLNGRVIPYQRAHILGGCSAHNGMFYTRGSADDFDRYAEVTGDPGWSWDRLLPYFFKNERWTEPADHHDTRGQFNPLVHSTTGKTAVSLAGYRWPAGSRVLQTTRELPDEFPFNLDTNSGSPLGVGWLQETIGGGERSSAATSYLSPEVQQRPNLHILLNARVFKLLANKSIDPVTFHGVQFSHNQSPSLSTVMASKEIVLSGGTIGSAQILMNSGVGNKTDLDGLGIPVLLDLPSVGQNVSDHCAAVITWAVNSTETTDEIGQNATRMNEAFAEWNSTRTGPLSTIGITHVGWKRLDMSSDIFRQFKDPSAGPRTPHVELKFSAGALGGAQPGHFFAINVGAVSPMSRKGVHQAQHQRPTGPPLIDPGLLRSRFDVLTLREGIKMAQKFVTAPVWKGYIIEQTTPDLENTTTDSALEQYIRNTGSTSSHLVGSAGMSARNAGHGVVNPDLLLKGGAGLRVIDASVLPFVPSAHTQAAVYAVAERGSQLIKEAWS</sequence>
<evidence type="ECO:0000313" key="9">
    <source>
        <dbReference type="EMBL" id="KAJ7318125.1"/>
    </source>
</evidence>
<name>A0AAD7EFI2_9AGAR</name>
<evidence type="ECO:0000256" key="3">
    <source>
        <dbReference type="ARBA" id="ARBA00022630"/>
    </source>
</evidence>
<feature type="non-terminal residue" evidence="9">
    <location>
        <position position="562"/>
    </location>
</feature>
<dbReference type="InterPro" id="IPR000172">
    <property type="entry name" value="GMC_OxRdtase_N"/>
</dbReference>
<dbReference type="Pfam" id="PF00732">
    <property type="entry name" value="GMC_oxred_N"/>
    <property type="match status" value="1"/>
</dbReference>
<dbReference type="GO" id="GO:0016614">
    <property type="term" value="F:oxidoreductase activity, acting on CH-OH group of donors"/>
    <property type="evidence" value="ECO:0007669"/>
    <property type="project" value="InterPro"/>
</dbReference>
<accession>A0AAD7EFI2</accession>
<feature type="active site" description="Proton acceptor" evidence="5">
    <location>
        <position position="541"/>
    </location>
</feature>
<dbReference type="PANTHER" id="PTHR11552:SF147">
    <property type="entry name" value="CHOLINE DEHYDROGENASE, MITOCHONDRIAL"/>
    <property type="match status" value="1"/>
</dbReference>
<gene>
    <name evidence="9" type="ORF">DFH08DRAFT_1036894</name>
</gene>
<evidence type="ECO:0000256" key="6">
    <source>
        <dbReference type="PIRSR" id="PIRSR000137-2"/>
    </source>
</evidence>
<evidence type="ECO:0000256" key="2">
    <source>
        <dbReference type="ARBA" id="ARBA00010790"/>
    </source>
</evidence>
<feature type="active site" description="Proton donor" evidence="5">
    <location>
        <position position="497"/>
    </location>
</feature>
<dbReference type="InterPro" id="IPR036188">
    <property type="entry name" value="FAD/NAD-bd_sf"/>
</dbReference>
<dbReference type="SUPFAM" id="SSF51905">
    <property type="entry name" value="FAD/NAD(P)-binding domain"/>
    <property type="match status" value="1"/>
</dbReference>
<proteinExistence type="inferred from homology"/>
<evidence type="ECO:0000259" key="8">
    <source>
        <dbReference type="Pfam" id="PF05199"/>
    </source>
</evidence>
<dbReference type="Pfam" id="PF05199">
    <property type="entry name" value="GMC_oxred_C"/>
    <property type="match status" value="1"/>
</dbReference>
<dbReference type="InterPro" id="IPR012132">
    <property type="entry name" value="GMC_OxRdtase"/>
</dbReference>